<dbReference type="PANTHER" id="PTHR11712">
    <property type="entry name" value="POLYKETIDE SYNTHASE-RELATED"/>
    <property type="match status" value="1"/>
</dbReference>
<comment type="similarity">
    <text evidence="1 3">Belongs to the thiolase-like superfamily. Beta-ketoacyl-ACP synthases family.</text>
</comment>
<dbReference type="SUPFAM" id="SSF53901">
    <property type="entry name" value="Thiolase-like"/>
    <property type="match status" value="1"/>
</dbReference>
<dbReference type="PROSITE" id="PS52004">
    <property type="entry name" value="KS3_2"/>
    <property type="match status" value="1"/>
</dbReference>
<evidence type="ECO:0000259" key="4">
    <source>
        <dbReference type="PROSITE" id="PS52004"/>
    </source>
</evidence>
<accession>A0ABU9NMS6</accession>
<dbReference type="PANTHER" id="PTHR11712:SF336">
    <property type="entry name" value="3-OXOACYL-[ACYL-CARRIER-PROTEIN] SYNTHASE, MITOCHONDRIAL"/>
    <property type="match status" value="1"/>
</dbReference>
<gene>
    <name evidence="5" type="ORF">WFZ86_08580</name>
</gene>
<dbReference type="InterPro" id="IPR020841">
    <property type="entry name" value="PKS_Beta-ketoAc_synthase_dom"/>
</dbReference>
<dbReference type="InterPro" id="IPR014031">
    <property type="entry name" value="Ketoacyl_synth_C"/>
</dbReference>
<evidence type="ECO:0000256" key="2">
    <source>
        <dbReference type="ARBA" id="ARBA00022679"/>
    </source>
</evidence>
<comment type="caution">
    <text evidence="5">The sequence shown here is derived from an EMBL/GenBank/DDBJ whole genome shotgun (WGS) entry which is preliminary data.</text>
</comment>
<dbReference type="Proteomes" id="UP001468798">
    <property type="component" value="Unassembled WGS sequence"/>
</dbReference>
<feature type="domain" description="Ketosynthase family 3 (KS3)" evidence="4">
    <location>
        <begin position="2"/>
        <end position="384"/>
    </location>
</feature>
<dbReference type="SMART" id="SM00825">
    <property type="entry name" value="PKS_KS"/>
    <property type="match status" value="1"/>
</dbReference>
<evidence type="ECO:0000313" key="5">
    <source>
        <dbReference type="EMBL" id="MEM0576552.1"/>
    </source>
</evidence>
<name>A0ABU9NMS6_9FLAO</name>
<dbReference type="InterPro" id="IPR000794">
    <property type="entry name" value="Beta-ketoacyl_synthase"/>
</dbReference>
<reference evidence="5 6" key="1">
    <citation type="submission" date="2024-03" db="EMBL/GenBank/DDBJ databases">
        <title>Two novel species of the genus Flavobacterium exhibiting potentially degradation of complex polysaccharides.</title>
        <authorList>
            <person name="Lian X."/>
        </authorList>
    </citation>
    <scope>NUCLEOTIDE SEQUENCE [LARGE SCALE GENOMIC DNA]</scope>
    <source>
        <strain evidence="5 6">N6</strain>
    </source>
</reference>
<keyword evidence="6" id="KW-1185">Reference proteome</keyword>
<evidence type="ECO:0000313" key="6">
    <source>
        <dbReference type="Proteomes" id="UP001468798"/>
    </source>
</evidence>
<dbReference type="InterPro" id="IPR014030">
    <property type="entry name" value="Ketoacyl_synth_N"/>
</dbReference>
<dbReference type="EMBL" id="JBCGDP010000007">
    <property type="protein sequence ID" value="MEM0576552.1"/>
    <property type="molecule type" value="Genomic_DNA"/>
</dbReference>
<evidence type="ECO:0000256" key="3">
    <source>
        <dbReference type="RuleBase" id="RU003694"/>
    </source>
</evidence>
<evidence type="ECO:0000256" key="1">
    <source>
        <dbReference type="ARBA" id="ARBA00008467"/>
    </source>
</evidence>
<sequence length="384" mass="41611">MSQIISITALSSISPLGNDPKTIWENYQNRKTCFSEQFLDHQNTCVAALDSASQQEVLALQQTDIKYKSLDKSVLYAMVAARKAMAQAGWEKGGSFGINIGSSRGATDLFEKHFQEYLTTGKAQTLASPTTTLGNISSWVAHDLQSTGPEISHSITCSTALHALLNGVAWLRAGMANQFLVGGSEAPLTDFTIGQMRALKIYTQNKEEYPNRALDLDKKQNTMVLGEGAAVCCLELGQKENALAFIEGIGYATEILEHNISISAEAICFQKSMAMALQNTPLSEVDAIVMHAPGTIKGDLTEYRAIEKLFGKALPLLTTNKWKIGHTFGASGILSVEMAILMLQHKQFISTPFLNQNSDSRTIRKVLVNAVGFGGNAVSVLLSL</sequence>
<organism evidence="5 6">
    <name type="scientific">Flavobacterium polysaccharolyticum</name>
    <dbReference type="NCBI Taxonomy" id="3133148"/>
    <lineage>
        <taxon>Bacteria</taxon>
        <taxon>Pseudomonadati</taxon>
        <taxon>Bacteroidota</taxon>
        <taxon>Flavobacteriia</taxon>
        <taxon>Flavobacteriales</taxon>
        <taxon>Flavobacteriaceae</taxon>
        <taxon>Flavobacterium</taxon>
    </lineage>
</organism>
<dbReference type="Gene3D" id="3.40.47.10">
    <property type="match status" value="2"/>
</dbReference>
<dbReference type="RefSeq" id="WP_342691552.1">
    <property type="nucleotide sequence ID" value="NZ_JBCGDP010000007.1"/>
</dbReference>
<dbReference type="InterPro" id="IPR016039">
    <property type="entry name" value="Thiolase-like"/>
</dbReference>
<protein>
    <submittedName>
        <fullName evidence="5">Beta-ketoacyl synthase N-terminal-like domain-containing protein</fullName>
    </submittedName>
</protein>
<proteinExistence type="inferred from homology"/>
<dbReference type="Pfam" id="PF02801">
    <property type="entry name" value="Ketoacyl-synt_C"/>
    <property type="match status" value="1"/>
</dbReference>
<dbReference type="Pfam" id="PF00109">
    <property type="entry name" value="ketoacyl-synt"/>
    <property type="match status" value="1"/>
</dbReference>
<keyword evidence="2 3" id="KW-0808">Transferase</keyword>